<evidence type="ECO:0000256" key="1">
    <source>
        <dbReference type="PROSITE-ProRule" id="PRU00175"/>
    </source>
</evidence>
<dbReference type="PANTHER" id="PTHR22765">
    <property type="entry name" value="RING FINGER AND PROTEASE ASSOCIATED DOMAIN-CONTAINING"/>
    <property type="match status" value="1"/>
</dbReference>
<feature type="compositionally biased region" description="Polar residues" evidence="2">
    <location>
        <begin position="585"/>
        <end position="604"/>
    </location>
</feature>
<dbReference type="AlphaFoldDB" id="K6UUT3"/>
<dbReference type="PANTHER" id="PTHR22765:SF411">
    <property type="entry name" value="OS02G0248440 PROTEIN"/>
    <property type="match status" value="1"/>
</dbReference>
<feature type="compositionally biased region" description="Low complexity" evidence="2">
    <location>
        <begin position="98"/>
        <end position="116"/>
    </location>
</feature>
<keyword evidence="1" id="KW-0863">Zinc-finger</keyword>
<dbReference type="CDD" id="cd16454">
    <property type="entry name" value="RING-H2_PA-TM-RING"/>
    <property type="match status" value="1"/>
</dbReference>
<proteinExistence type="predicted"/>
<feature type="region of interest" description="Disordered" evidence="2">
    <location>
        <begin position="50"/>
        <end position="116"/>
    </location>
</feature>
<evidence type="ECO:0000313" key="4">
    <source>
        <dbReference type="EMBL" id="GAB65975.1"/>
    </source>
</evidence>
<feature type="domain" description="RING-type" evidence="3">
    <location>
        <begin position="355"/>
        <end position="400"/>
    </location>
</feature>
<feature type="region of interest" description="Disordered" evidence="2">
    <location>
        <begin position="448"/>
        <end position="502"/>
    </location>
</feature>
<keyword evidence="1" id="KW-0862">Zinc</keyword>
<feature type="compositionally biased region" description="Low complexity" evidence="2">
    <location>
        <begin position="609"/>
        <end position="628"/>
    </location>
</feature>
<dbReference type="Proteomes" id="UP000006319">
    <property type="component" value="Chromosome 8"/>
</dbReference>
<accession>K6UUT3</accession>
<feature type="compositionally biased region" description="Low complexity" evidence="2">
    <location>
        <begin position="835"/>
        <end position="847"/>
    </location>
</feature>
<sequence>MNQVDDYEYFCHSCEDVKRTSDIEIIYDGEIKCKSCNHVGFVEKIDEDDPLSFHSINSNRERRNMNEEGGGASNDYANNLHTPSGNDSGGGRGSTAEGSANNRGSNRQGNRSNSSGFFGTSENFFNDLMMFRNVYQQMFNTNLRPTDADIHFTANFGTPAAEGGMPDSAPRNDAQDRVFFGRNYIYNNGGADSGSGVGGFGALGGFGGFSGLGGFSGFTGVGGAGVSGAGVSGSGVSGSGGVGRVASDSGGNGTNGSSVNASGGASRNPRSPRIITRAIDITNIPLNSPIRLNFHDLIDNILTNSFDNISLDQVLTIIMESDPSRNGPPPASEAIIKNLKVEVLTKERAEELESCAICREEYKENDEVHRITDNERCRHVFHCSCIIPWLKERNSCPTCRFELPTDDQEYNCKREELRERINSEISRNNTFSNSNGVNVENISVSNSAVGRNDVGGGSNGCSQGNNEREGAQGEKDNEAAQGNNDSEAAQGNNDNEGASGKEEFPEYDINMVEGFASAQTQSIIQNIFNTFILGNNDTNRGSGFVSGPQVFARSSNRNSDSRNVHEWGQERAGEGRVEEGPTGEGSASNRSGANKSGTNRSGTSHGEEGNNTGSNNNSSDNISSGNTNQNHSGGINTNGLRVRSRGYEPVPSGLNVIDNMFDPARMFDVDNSFNLGQEVGLDIMGDPTLGVMRSTKISRTTEHERTTGTDPANPLDLGVDGFETSAFMNAAHAYVTSGGNDSPQQERGFVDGVLSENGCRERDLDAGGPVSQSVPRNMDKSCNVQYDEGPSSSTSITGVVDANRTNGATCKDKGKEDPMGDATLGDSCAKRDGCSSRPSVKDSSSSNPKDKESRSGSVKSASKKNEKRIYEKVSSAYSNGSNSNNSSGQCKESDVEKENLRKKSKNSQHVDGRNNFSSCNGVEEDSVGGAPSSRAPGEAAAEEVAKEVAGEVAEEAADARNSQKKQSTVKKYLFDRLHWLKGYDGKDKKRGEKEHDASEGVGLEENGDNVANVASGGNDASGASEANAPEGGGNQKCSPRGIHRNQ</sequence>
<feature type="compositionally biased region" description="Polar residues" evidence="2">
    <location>
        <begin position="75"/>
        <end position="86"/>
    </location>
</feature>
<feature type="region of interest" description="Disordered" evidence="2">
    <location>
        <begin position="544"/>
        <end position="646"/>
    </location>
</feature>
<dbReference type="GO" id="GO:0061630">
    <property type="term" value="F:ubiquitin protein ligase activity"/>
    <property type="evidence" value="ECO:0007669"/>
    <property type="project" value="TreeGrafter"/>
</dbReference>
<dbReference type="InterPro" id="IPR013083">
    <property type="entry name" value="Znf_RING/FYVE/PHD"/>
</dbReference>
<evidence type="ECO:0000259" key="3">
    <source>
        <dbReference type="PROSITE" id="PS50089"/>
    </source>
</evidence>
<dbReference type="GeneID" id="14692325"/>
<dbReference type="SMART" id="SM00184">
    <property type="entry name" value="RING"/>
    <property type="match status" value="1"/>
</dbReference>
<feature type="compositionally biased region" description="Polar residues" evidence="2">
    <location>
        <begin position="480"/>
        <end position="496"/>
    </location>
</feature>
<feature type="compositionally biased region" description="Basic and acidic residues" evidence="2">
    <location>
        <begin position="466"/>
        <end position="478"/>
    </location>
</feature>
<dbReference type="Gene3D" id="3.30.40.10">
    <property type="entry name" value="Zinc/RING finger domain, C3HC4 (zinc finger)"/>
    <property type="match status" value="1"/>
</dbReference>
<dbReference type="GO" id="GO:0008270">
    <property type="term" value="F:zinc ion binding"/>
    <property type="evidence" value="ECO:0007669"/>
    <property type="project" value="UniProtKB-KW"/>
</dbReference>
<feature type="compositionally biased region" description="Basic and acidic residues" evidence="2">
    <location>
        <begin position="559"/>
        <end position="579"/>
    </location>
</feature>
<keyword evidence="1" id="KW-0479">Metal-binding</keyword>
<dbReference type="InterPro" id="IPR001841">
    <property type="entry name" value="Znf_RING"/>
</dbReference>
<feature type="compositionally biased region" description="Low complexity" evidence="2">
    <location>
        <begin position="874"/>
        <end position="887"/>
    </location>
</feature>
<gene>
    <name evidence="4" type="ORF">PCYB_081360</name>
</gene>
<keyword evidence="5" id="KW-1185">Reference proteome</keyword>
<organism evidence="4 5">
    <name type="scientific">Plasmodium cynomolgi (strain B)</name>
    <dbReference type="NCBI Taxonomy" id="1120755"/>
    <lineage>
        <taxon>Eukaryota</taxon>
        <taxon>Sar</taxon>
        <taxon>Alveolata</taxon>
        <taxon>Apicomplexa</taxon>
        <taxon>Aconoidasida</taxon>
        <taxon>Haemosporida</taxon>
        <taxon>Plasmodiidae</taxon>
        <taxon>Plasmodium</taxon>
        <taxon>Plasmodium (Plasmodium)</taxon>
    </lineage>
</organism>
<dbReference type="OMA" id="GMEKECI"/>
<dbReference type="FunFam" id="3.30.40.10:FF:000360">
    <property type="entry name" value="E3 ubiquitin-protein ligase, putative"/>
    <property type="match status" value="1"/>
</dbReference>
<dbReference type="PROSITE" id="PS50089">
    <property type="entry name" value="ZF_RING_2"/>
    <property type="match status" value="1"/>
</dbReference>
<dbReference type="KEGG" id="pcy:PCYB_081360"/>
<reference evidence="4 5" key="1">
    <citation type="journal article" date="2012" name="Nat. Genet.">
        <title>Plasmodium cynomolgi genome sequences provide insight into Plasmodium vivax and the monkey malaria clade.</title>
        <authorList>
            <person name="Tachibana S."/>
            <person name="Sullivan S.A."/>
            <person name="Kawai S."/>
            <person name="Nakamura S."/>
            <person name="Kim H.R."/>
            <person name="Goto N."/>
            <person name="Arisue N."/>
            <person name="Palacpac N.M.Q."/>
            <person name="Honma H."/>
            <person name="Yagi M."/>
            <person name="Tougan T."/>
            <person name="Katakai Y."/>
            <person name="Kaneko O."/>
            <person name="Mita T."/>
            <person name="Kita K."/>
            <person name="Yasutomi Y."/>
            <person name="Sutton P.L."/>
            <person name="Shakhbatyan R."/>
            <person name="Horii T."/>
            <person name="Yasunaga T."/>
            <person name="Barnwell J.W."/>
            <person name="Escalante A.A."/>
            <person name="Carlton J.M."/>
            <person name="Tanabe K."/>
        </authorList>
    </citation>
    <scope>NUCLEOTIDE SEQUENCE [LARGE SCALE GENOMIC DNA]</scope>
    <source>
        <strain evidence="4 5">B</strain>
    </source>
</reference>
<feature type="region of interest" description="Disordered" evidence="2">
    <location>
        <begin position="237"/>
        <end position="270"/>
    </location>
</feature>
<dbReference type="RefSeq" id="XP_004221922.1">
    <property type="nucleotide sequence ID" value="XM_004221874.1"/>
</dbReference>
<feature type="compositionally biased region" description="Basic and acidic residues" evidence="2">
    <location>
        <begin position="891"/>
        <end position="901"/>
    </location>
</feature>
<dbReference type="Pfam" id="PF13639">
    <property type="entry name" value="zf-RING_2"/>
    <property type="match status" value="1"/>
</dbReference>
<evidence type="ECO:0000313" key="5">
    <source>
        <dbReference type="Proteomes" id="UP000006319"/>
    </source>
</evidence>
<protein>
    <recommendedName>
        <fullName evidence="3">RING-type domain-containing protein</fullName>
    </recommendedName>
</protein>
<dbReference type="eggNOG" id="KOG0800">
    <property type="taxonomic scope" value="Eukaryota"/>
</dbReference>
<name>K6UUT3_PLACD</name>
<feature type="compositionally biased region" description="Polar residues" evidence="2">
    <location>
        <begin position="770"/>
        <end position="808"/>
    </location>
</feature>
<dbReference type="InterPro" id="IPR051826">
    <property type="entry name" value="E3_ubiquitin-ligase_domain"/>
</dbReference>
<evidence type="ECO:0000256" key="2">
    <source>
        <dbReference type="SAM" id="MobiDB-lite"/>
    </source>
</evidence>
<feature type="region of interest" description="Disordered" evidence="2">
    <location>
        <begin position="760"/>
        <end position="1046"/>
    </location>
</feature>
<dbReference type="VEuPathDB" id="PlasmoDB:PCYB_081360"/>
<dbReference type="SUPFAM" id="SSF57850">
    <property type="entry name" value="RING/U-box"/>
    <property type="match status" value="1"/>
</dbReference>
<dbReference type="PhylomeDB" id="K6UUT3"/>
<feature type="compositionally biased region" description="Basic and acidic residues" evidence="2">
    <location>
        <begin position="972"/>
        <end position="998"/>
    </location>
</feature>
<dbReference type="GO" id="GO:0006511">
    <property type="term" value="P:ubiquitin-dependent protein catabolic process"/>
    <property type="evidence" value="ECO:0007669"/>
    <property type="project" value="TreeGrafter"/>
</dbReference>
<feature type="compositionally biased region" description="Low complexity" evidence="2">
    <location>
        <begin position="244"/>
        <end position="266"/>
    </location>
</feature>
<dbReference type="OrthoDB" id="421575at2759"/>
<dbReference type="EMBL" id="DF157100">
    <property type="protein sequence ID" value="GAB65975.1"/>
    <property type="molecule type" value="Genomic_DNA"/>
</dbReference>
<feature type="compositionally biased region" description="Polar residues" evidence="2">
    <location>
        <begin position="629"/>
        <end position="639"/>
    </location>
</feature>